<dbReference type="Pfam" id="PF02353">
    <property type="entry name" value="CMAS"/>
    <property type="match status" value="1"/>
</dbReference>
<evidence type="ECO:0000256" key="5">
    <source>
        <dbReference type="ARBA" id="ARBA00023098"/>
    </source>
</evidence>
<gene>
    <name evidence="7" type="ORF">A3A35_00180</name>
</gene>
<evidence type="ECO:0000256" key="2">
    <source>
        <dbReference type="ARBA" id="ARBA00022603"/>
    </source>
</evidence>
<keyword evidence="2" id="KW-0489">Methyltransferase</keyword>
<dbReference type="InterPro" id="IPR003333">
    <property type="entry name" value="CMAS"/>
</dbReference>
<feature type="active site" evidence="6">
    <location>
        <position position="341"/>
    </location>
</feature>
<dbReference type="GO" id="GO:0032259">
    <property type="term" value="P:methylation"/>
    <property type="evidence" value="ECO:0007669"/>
    <property type="project" value="UniProtKB-KW"/>
</dbReference>
<evidence type="ECO:0000256" key="3">
    <source>
        <dbReference type="ARBA" id="ARBA00022679"/>
    </source>
</evidence>
<dbReference type="CDD" id="cd02440">
    <property type="entry name" value="AdoMet_MTases"/>
    <property type="match status" value="1"/>
</dbReference>
<dbReference type="PANTHER" id="PTHR43667:SF1">
    <property type="entry name" value="CYCLOPROPANE-FATTY-ACYL-PHOSPHOLIPID SYNTHASE"/>
    <property type="match status" value="1"/>
</dbReference>
<accession>A0A1F6ED77</accession>
<dbReference type="PIRSF" id="PIRSF003085">
    <property type="entry name" value="CMAS"/>
    <property type="match status" value="1"/>
</dbReference>
<dbReference type="Gene3D" id="3.40.50.150">
    <property type="entry name" value="Vaccinia Virus protein VP39"/>
    <property type="match status" value="1"/>
</dbReference>
<keyword evidence="5" id="KW-0443">Lipid metabolism</keyword>
<organism evidence="7 8">
    <name type="scientific">Candidatus Kaiserbacteria bacterium RIFCSPLOWO2_01_FULL_51_21</name>
    <dbReference type="NCBI Taxonomy" id="1798508"/>
    <lineage>
        <taxon>Bacteria</taxon>
        <taxon>Candidatus Kaiseribacteriota</taxon>
    </lineage>
</organism>
<evidence type="ECO:0000256" key="1">
    <source>
        <dbReference type="ARBA" id="ARBA00010815"/>
    </source>
</evidence>
<comment type="caution">
    <text evidence="7">The sequence shown here is derived from an EMBL/GenBank/DDBJ whole genome shotgun (WGS) entry which is preliminary data.</text>
</comment>
<keyword evidence="3" id="KW-0808">Transferase</keyword>
<evidence type="ECO:0000256" key="6">
    <source>
        <dbReference type="PIRSR" id="PIRSR003085-1"/>
    </source>
</evidence>
<keyword evidence="4" id="KW-0949">S-adenosyl-L-methionine</keyword>
<evidence type="ECO:0000313" key="7">
    <source>
        <dbReference type="EMBL" id="OGG71550.1"/>
    </source>
</evidence>
<dbReference type="STRING" id="1798508.A3A35_00180"/>
<comment type="similarity">
    <text evidence="1">Belongs to the CFA/CMAS family.</text>
</comment>
<dbReference type="InterPro" id="IPR050723">
    <property type="entry name" value="CFA/CMAS"/>
</dbReference>
<dbReference type="AlphaFoldDB" id="A0A1F6ED77"/>
<protein>
    <submittedName>
        <fullName evidence="7">Cyclopropane-fatty-acyl-phospholipid synthase</fullName>
    </submittedName>
</protein>
<dbReference type="PANTHER" id="PTHR43667">
    <property type="entry name" value="CYCLOPROPANE-FATTY-ACYL-PHOSPHOLIPID SYNTHASE"/>
    <property type="match status" value="1"/>
</dbReference>
<dbReference type="SUPFAM" id="SSF53335">
    <property type="entry name" value="S-adenosyl-L-methionine-dependent methyltransferases"/>
    <property type="match status" value="1"/>
</dbReference>
<dbReference type="NCBIfam" id="NF008686">
    <property type="entry name" value="PRK11705.1"/>
    <property type="match status" value="1"/>
</dbReference>
<proteinExistence type="inferred from homology"/>
<dbReference type="Proteomes" id="UP000179115">
    <property type="component" value="Unassembled WGS sequence"/>
</dbReference>
<dbReference type="GO" id="GO:0008610">
    <property type="term" value="P:lipid biosynthetic process"/>
    <property type="evidence" value="ECO:0007669"/>
    <property type="project" value="InterPro"/>
</dbReference>
<reference evidence="7 8" key="1">
    <citation type="journal article" date="2016" name="Nat. Commun.">
        <title>Thousands of microbial genomes shed light on interconnected biogeochemical processes in an aquifer system.</title>
        <authorList>
            <person name="Anantharaman K."/>
            <person name="Brown C.T."/>
            <person name="Hug L.A."/>
            <person name="Sharon I."/>
            <person name="Castelle C.J."/>
            <person name="Probst A.J."/>
            <person name="Thomas B.C."/>
            <person name="Singh A."/>
            <person name="Wilkins M.J."/>
            <person name="Karaoz U."/>
            <person name="Brodie E.L."/>
            <person name="Williams K.H."/>
            <person name="Hubbard S.S."/>
            <person name="Banfield J.F."/>
        </authorList>
    </citation>
    <scope>NUCLEOTIDE SEQUENCE [LARGE SCALE GENOMIC DNA]</scope>
</reference>
<dbReference type="EMBL" id="MFLV01000015">
    <property type="protein sequence ID" value="OGG71550.1"/>
    <property type="molecule type" value="Genomic_DNA"/>
</dbReference>
<dbReference type="InterPro" id="IPR029063">
    <property type="entry name" value="SAM-dependent_MTases_sf"/>
</dbReference>
<evidence type="ECO:0000313" key="8">
    <source>
        <dbReference type="Proteomes" id="UP000179115"/>
    </source>
</evidence>
<evidence type="ECO:0000256" key="4">
    <source>
        <dbReference type="ARBA" id="ARBA00022691"/>
    </source>
</evidence>
<sequence>MQGPFERQAKTMLRKAGIEVGGTRPYDIAVHDSRLYRRALLHGSRGLGEAYMDGWWDCEALDELFYRIRAQRKESKDPRRMALWFTSKVSNLQSIELSREVAERHYDRGNDLFIAMLDRRLTYTCGYWKEAANLNEAQENKLKLVCDKLALRAGQRVLDIGCGFGSFAKYAAEQYGVSVVGVTISKEQVVLGRKLCAGLPVELCLLDYREVREKYPEPFDHIVSLGMFEHVGRKNHALFMGEVATLLKDEGLFFLQSIGGSGGINPWINKYVFPGGQIPSAEHIVQAAGRRFIIEDWHNFGADYDTTLMAWHRNFVEAWEKLQSSYDERFKRMWCYFLLSCAGSFRARRNQLWQIVFSKHGVPGGYRSIR</sequence>
<name>A0A1F6ED77_9BACT</name>
<dbReference type="GO" id="GO:0008168">
    <property type="term" value="F:methyltransferase activity"/>
    <property type="evidence" value="ECO:0007669"/>
    <property type="project" value="UniProtKB-KW"/>
</dbReference>